<dbReference type="KEGG" id="tah:SU86_008575"/>
<feature type="transmembrane region" description="Helical" evidence="1">
    <location>
        <begin position="127"/>
        <end position="145"/>
    </location>
</feature>
<feature type="transmembrane region" description="Helical" evidence="1">
    <location>
        <begin position="179"/>
        <end position="199"/>
    </location>
</feature>
<proteinExistence type="predicted"/>
<gene>
    <name evidence="2" type="ORF">SU86_008575</name>
</gene>
<evidence type="ECO:0000256" key="1">
    <source>
        <dbReference type="SAM" id="Phobius"/>
    </source>
</evidence>
<evidence type="ECO:0000313" key="3">
    <source>
        <dbReference type="Proteomes" id="UP000266745"/>
    </source>
</evidence>
<keyword evidence="3" id="KW-1185">Reference proteome</keyword>
<evidence type="ECO:0000313" key="2">
    <source>
        <dbReference type="EMBL" id="AJZ76399.1"/>
    </source>
</evidence>
<dbReference type="GeneID" id="24874615"/>
<dbReference type="EMBL" id="CP011097">
    <property type="protein sequence ID" value="AJZ76399.1"/>
    <property type="molecule type" value="Genomic_DNA"/>
</dbReference>
<feature type="transmembrane region" description="Helical" evidence="1">
    <location>
        <begin position="12"/>
        <end position="29"/>
    </location>
</feature>
<dbReference type="AlphaFoldDB" id="A0A3G1B2M6"/>
<feature type="transmembrane region" description="Helical" evidence="1">
    <location>
        <begin position="152"/>
        <end position="173"/>
    </location>
</feature>
<dbReference type="RefSeq" id="WP_048187132.1">
    <property type="nucleotide sequence ID" value="NZ_CP011097.1"/>
</dbReference>
<keyword evidence="1" id="KW-0812">Transmembrane</keyword>
<accession>A0A3G1B2M6</accession>
<feature type="transmembrane region" description="Helical" evidence="1">
    <location>
        <begin position="36"/>
        <end position="58"/>
    </location>
</feature>
<keyword evidence="1" id="KW-1133">Transmembrane helix</keyword>
<keyword evidence="1" id="KW-0472">Membrane</keyword>
<protein>
    <submittedName>
        <fullName evidence="2">Membrane protein</fullName>
    </submittedName>
</protein>
<organism evidence="2 3">
    <name type="scientific">Candidatus Nitrosotenuis cloacae</name>
    <dbReference type="NCBI Taxonomy" id="1603555"/>
    <lineage>
        <taxon>Archaea</taxon>
        <taxon>Nitrososphaerota</taxon>
        <taxon>Candidatus Nitrosotenuis</taxon>
    </lineage>
</organism>
<sequence length="213" mass="23843">MAEFFLESILNLVGFAVGIVIGIISYIGFRNTGSPTLFRLTLAFFSIGIGFMIMWLGLTLDMFVYKTGEPQRWIQTLGIAAQTLGYFFIAFSHTIKSFFPKSNYLRSIGAVPLFLISFISIENIIRSISFILLVYGAIETIMSYFESKRKTAIFVAAGLGALAFGEFLGWYYFVFPQSILNIISISTKIAGLVLLFIPVTKVPLTKIKFDEQL</sequence>
<dbReference type="STRING" id="1603555.SU86_008575"/>
<feature type="transmembrane region" description="Helical" evidence="1">
    <location>
        <begin position="103"/>
        <end position="121"/>
    </location>
</feature>
<dbReference type="Proteomes" id="UP000266745">
    <property type="component" value="Chromosome"/>
</dbReference>
<feature type="transmembrane region" description="Helical" evidence="1">
    <location>
        <begin position="73"/>
        <end position="91"/>
    </location>
</feature>
<reference evidence="2 3" key="1">
    <citation type="journal article" date="2016" name="Sci. Rep.">
        <title>A novel ammonia-oxidizing archaeon from wastewater treatment plant: Its enrichment, physiological and genomic characteristics.</title>
        <authorList>
            <person name="Li Y."/>
            <person name="Ding K."/>
            <person name="Wen X."/>
            <person name="Zhang B."/>
            <person name="Shen B."/>
            <person name="Yang Y."/>
        </authorList>
    </citation>
    <scope>NUCLEOTIDE SEQUENCE [LARGE SCALE GENOMIC DNA]</scope>
    <source>
        <strain evidence="2 3">SAT1</strain>
    </source>
</reference>
<name>A0A3G1B2M6_9ARCH</name>
<dbReference type="OrthoDB" id="11405at2157"/>